<dbReference type="EMBL" id="BKCJ010238233">
    <property type="protein sequence ID" value="GEZ07487.1"/>
    <property type="molecule type" value="Genomic_DNA"/>
</dbReference>
<name>A0A699I167_TANCI</name>
<gene>
    <name evidence="1" type="ORF">Tci_479460</name>
</gene>
<protein>
    <submittedName>
        <fullName evidence="1">Uncharacterized protein</fullName>
    </submittedName>
</protein>
<comment type="caution">
    <text evidence="1">The sequence shown here is derived from an EMBL/GenBank/DDBJ whole genome shotgun (WGS) entry which is preliminary data.</text>
</comment>
<proteinExistence type="predicted"/>
<evidence type="ECO:0000313" key="1">
    <source>
        <dbReference type="EMBL" id="GEZ07487.1"/>
    </source>
</evidence>
<reference evidence="1" key="1">
    <citation type="journal article" date="2019" name="Sci. Rep.">
        <title>Draft genome of Tanacetum cinerariifolium, the natural source of mosquito coil.</title>
        <authorList>
            <person name="Yamashiro T."/>
            <person name="Shiraishi A."/>
            <person name="Satake H."/>
            <person name="Nakayama K."/>
        </authorList>
    </citation>
    <scope>NUCLEOTIDE SEQUENCE</scope>
</reference>
<accession>A0A699I167</accession>
<dbReference type="AlphaFoldDB" id="A0A699I167"/>
<organism evidence="1">
    <name type="scientific">Tanacetum cinerariifolium</name>
    <name type="common">Dalmatian daisy</name>
    <name type="synonym">Chrysanthemum cinerariifolium</name>
    <dbReference type="NCBI Taxonomy" id="118510"/>
    <lineage>
        <taxon>Eukaryota</taxon>
        <taxon>Viridiplantae</taxon>
        <taxon>Streptophyta</taxon>
        <taxon>Embryophyta</taxon>
        <taxon>Tracheophyta</taxon>
        <taxon>Spermatophyta</taxon>
        <taxon>Magnoliopsida</taxon>
        <taxon>eudicotyledons</taxon>
        <taxon>Gunneridae</taxon>
        <taxon>Pentapetalae</taxon>
        <taxon>asterids</taxon>
        <taxon>campanulids</taxon>
        <taxon>Asterales</taxon>
        <taxon>Asteraceae</taxon>
        <taxon>Asteroideae</taxon>
        <taxon>Anthemideae</taxon>
        <taxon>Anthemidinae</taxon>
        <taxon>Tanacetum</taxon>
    </lineage>
</organism>
<sequence>MTKEDQNHHISSRSSTMGEETIKECMDRIHVDTGLGIVRPIFRDVVRFELKGHFIKELRENTFSGTDKHIDKVLEIFELFHEPKVNEGQLMLCVFPTTLTGKANVGGNSEGLDAITAQLSSLGRDMKKLFEHVHFVSVCCELFHGPHLSKDCSNKEQVKEAEKVYYRELYQRPYPRSRYRANETRYYMKLENKMRYQEMRLSLWETLNKFMAESAKWDKENTDLIMEVQASTQTAIGINEASLKMMEI</sequence>